<dbReference type="OrthoDB" id="1523022at2"/>
<sequence>MEIYETHSEIGQRRSWLLSLTVIVLITFGILVLLQALALGLVPFLFHIEIDSLMGLMSGNYDLPNGRMAMLFVQGIGSGIGFWVSAWVLTKFVEKADLKWDIQLSRVQRQSLLVMVGLTFGAMLFNGLLVYWNSKLVLPESMAGMEQWMKEMETQLMELTKFLTDFQTVPELLMGIVVIGILAGIGEEMLFRGVIQPKMQQYLKSAHWGIWITAFIFSAIHFQFYGFLPRLFLGALFGYMYHYSGSLIYPILAHILNNSLTVVMVYLANQEVIDFDLESADTVSYPASLIGLLVLLVGFFYFKKINQPKDGQLDQGF</sequence>
<keyword evidence="1" id="KW-0812">Transmembrane</keyword>
<dbReference type="KEGG" id="alm:AO498_05265"/>
<feature type="transmembrane region" description="Helical" evidence="1">
    <location>
        <begin position="172"/>
        <end position="195"/>
    </location>
</feature>
<gene>
    <name evidence="3" type="ORF">AO498_05265</name>
</gene>
<evidence type="ECO:0000259" key="2">
    <source>
        <dbReference type="Pfam" id="PF02517"/>
    </source>
</evidence>
<dbReference type="AlphaFoldDB" id="A0A142EL07"/>
<dbReference type="PANTHER" id="PTHR36435:SF1">
    <property type="entry name" value="CAAX AMINO TERMINAL PROTEASE FAMILY PROTEIN"/>
    <property type="match status" value="1"/>
</dbReference>
<accession>A0A142EL07</accession>
<dbReference type="PATRIC" id="fig|1727163.4.peg.1098"/>
<keyword evidence="1" id="KW-0472">Membrane</keyword>
<dbReference type="STRING" id="1727163.AO498_05265"/>
<dbReference type="Pfam" id="PF02517">
    <property type="entry name" value="Rce1-like"/>
    <property type="match status" value="1"/>
</dbReference>
<keyword evidence="4" id="KW-1185">Reference proteome</keyword>
<feature type="transmembrane region" description="Helical" evidence="1">
    <location>
        <begin position="16"/>
        <end position="48"/>
    </location>
</feature>
<feature type="transmembrane region" description="Helical" evidence="1">
    <location>
        <begin position="280"/>
        <end position="302"/>
    </location>
</feature>
<feature type="domain" description="CAAX prenyl protease 2/Lysostaphin resistance protein A-like" evidence="2">
    <location>
        <begin position="172"/>
        <end position="259"/>
    </location>
</feature>
<feature type="transmembrane region" description="Helical" evidence="1">
    <location>
        <begin position="111"/>
        <end position="132"/>
    </location>
</feature>
<feature type="transmembrane region" description="Helical" evidence="1">
    <location>
        <begin position="68"/>
        <end position="90"/>
    </location>
</feature>
<feature type="transmembrane region" description="Helical" evidence="1">
    <location>
        <begin position="207"/>
        <end position="227"/>
    </location>
</feature>
<evidence type="ECO:0000256" key="1">
    <source>
        <dbReference type="SAM" id="Phobius"/>
    </source>
</evidence>
<dbReference type="InterPro" id="IPR052710">
    <property type="entry name" value="CAAX_protease"/>
</dbReference>
<name>A0A142EL07_9BACT</name>
<dbReference type="Proteomes" id="UP000073816">
    <property type="component" value="Chromosome"/>
</dbReference>
<protein>
    <submittedName>
        <fullName evidence="3">Peptidase</fullName>
    </submittedName>
</protein>
<reference evidence="4" key="1">
    <citation type="submission" date="2015-09" db="EMBL/GenBank/DDBJ databases">
        <title>Complete sequence of Algoriphagus sp. M8-2.</title>
        <authorList>
            <person name="Shintani M."/>
        </authorList>
    </citation>
    <scope>NUCLEOTIDE SEQUENCE [LARGE SCALE GENOMIC DNA]</scope>
    <source>
        <strain evidence="4">M8-2</strain>
    </source>
</reference>
<dbReference type="GO" id="GO:0004175">
    <property type="term" value="F:endopeptidase activity"/>
    <property type="evidence" value="ECO:0007669"/>
    <property type="project" value="UniProtKB-ARBA"/>
</dbReference>
<evidence type="ECO:0000313" key="3">
    <source>
        <dbReference type="EMBL" id="AMQ55812.1"/>
    </source>
</evidence>
<dbReference type="InterPro" id="IPR003675">
    <property type="entry name" value="Rce1/LyrA-like_dom"/>
</dbReference>
<feature type="transmembrane region" description="Helical" evidence="1">
    <location>
        <begin position="247"/>
        <end position="268"/>
    </location>
</feature>
<dbReference type="PANTHER" id="PTHR36435">
    <property type="entry name" value="SLR1288 PROTEIN"/>
    <property type="match status" value="1"/>
</dbReference>
<dbReference type="GO" id="GO:0080120">
    <property type="term" value="P:CAAX-box protein maturation"/>
    <property type="evidence" value="ECO:0007669"/>
    <property type="project" value="UniProtKB-ARBA"/>
</dbReference>
<organism evidence="3 4">
    <name type="scientific">Algoriphagus sanaruensis</name>
    <dbReference type="NCBI Taxonomy" id="1727163"/>
    <lineage>
        <taxon>Bacteria</taxon>
        <taxon>Pseudomonadati</taxon>
        <taxon>Bacteroidota</taxon>
        <taxon>Cytophagia</taxon>
        <taxon>Cytophagales</taxon>
        <taxon>Cyclobacteriaceae</taxon>
        <taxon>Algoriphagus</taxon>
    </lineage>
</organism>
<dbReference type="RefSeq" id="WP_067544491.1">
    <property type="nucleotide sequence ID" value="NZ_CP012836.1"/>
</dbReference>
<keyword evidence="1" id="KW-1133">Transmembrane helix</keyword>
<evidence type="ECO:0000313" key="4">
    <source>
        <dbReference type="Proteomes" id="UP000073816"/>
    </source>
</evidence>
<reference evidence="3 4" key="2">
    <citation type="journal article" date="2016" name="Genome Announc.">
        <title>Complete Genome Sequence of Algoriphagus sp. Strain M8-2, Isolated from a Brackish Lake.</title>
        <authorList>
            <person name="Muraguchi Y."/>
            <person name="Kushimoto K."/>
            <person name="Ohtsubo Y."/>
            <person name="Suzuki T."/>
            <person name="Dohra H."/>
            <person name="Kimbara K."/>
            <person name="Shintani M."/>
        </authorList>
    </citation>
    <scope>NUCLEOTIDE SEQUENCE [LARGE SCALE GENOMIC DNA]</scope>
    <source>
        <strain evidence="3 4">M8-2</strain>
    </source>
</reference>
<dbReference type="EMBL" id="CP012836">
    <property type="protein sequence ID" value="AMQ55812.1"/>
    <property type="molecule type" value="Genomic_DNA"/>
</dbReference>
<proteinExistence type="predicted"/>